<dbReference type="OrthoDB" id="57748at2759"/>
<sequence length="296" mass="32734">MEALNKLVATVYAVLVMPLYVVLMRWARYVSEDVGLAIWARQFQRDKVKTLLLVGDGVALGIGDSLVHGGLAGRMRRLMMHGRAREDYKLLLNWKIVSDAREFSTSEQWVPGSDKPADSQKTAASPKENKGNYFDEVFGAEGKYRDADVVVILVGSEDEKAGIAPKRSAENIMLTAKELTKLRKKVVVCTCALHSVDPIAEQHVAARNRELLERIKQVKPLKLGIFEGVDLMQIVNQGEMLNDIGGYIVFTDSAFRQLGSMLLDVVKDPMKQVEFQLWKNVLAAGPASSSSGDPTT</sequence>
<dbReference type="EMBL" id="VRMN01000003">
    <property type="protein sequence ID" value="KAA8495662.1"/>
    <property type="molecule type" value="Genomic_DNA"/>
</dbReference>
<evidence type="ECO:0000256" key="2">
    <source>
        <dbReference type="SAM" id="Phobius"/>
    </source>
</evidence>
<protein>
    <recommendedName>
        <fullName evidence="5">SGNH hydrolase-type esterase domain-containing protein</fullName>
    </recommendedName>
</protein>
<keyword evidence="4" id="KW-1185">Reference proteome</keyword>
<gene>
    <name evidence="3" type="ORF">FVE85_1817</name>
</gene>
<accession>A0A5J4YXT0</accession>
<organism evidence="3 4">
    <name type="scientific">Porphyridium purpureum</name>
    <name type="common">Red alga</name>
    <name type="synonym">Porphyridium cruentum</name>
    <dbReference type="NCBI Taxonomy" id="35688"/>
    <lineage>
        <taxon>Eukaryota</taxon>
        <taxon>Rhodophyta</taxon>
        <taxon>Bangiophyceae</taxon>
        <taxon>Porphyridiales</taxon>
        <taxon>Porphyridiaceae</taxon>
        <taxon>Porphyridium</taxon>
    </lineage>
</organism>
<keyword evidence="2" id="KW-1133">Transmembrane helix</keyword>
<keyword evidence="2" id="KW-0812">Transmembrane</keyword>
<dbReference type="AlphaFoldDB" id="A0A5J4YXT0"/>
<feature type="region of interest" description="Disordered" evidence="1">
    <location>
        <begin position="107"/>
        <end position="128"/>
    </location>
</feature>
<proteinExistence type="predicted"/>
<feature type="transmembrane region" description="Helical" evidence="2">
    <location>
        <begin position="7"/>
        <end position="27"/>
    </location>
</feature>
<feature type="transmembrane region" description="Helical" evidence="2">
    <location>
        <begin position="51"/>
        <end position="73"/>
    </location>
</feature>
<comment type="caution">
    <text evidence="3">The sequence shown here is derived from an EMBL/GenBank/DDBJ whole genome shotgun (WGS) entry which is preliminary data.</text>
</comment>
<evidence type="ECO:0000313" key="3">
    <source>
        <dbReference type="EMBL" id="KAA8495662.1"/>
    </source>
</evidence>
<name>A0A5J4YXT0_PORPP</name>
<evidence type="ECO:0000313" key="4">
    <source>
        <dbReference type="Proteomes" id="UP000324585"/>
    </source>
</evidence>
<evidence type="ECO:0000256" key="1">
    <source>
        <dbReference type="SAM" id="MobiDB-lite"/>
    </source>
</evidence>
<dbReference type="Proteomes" id="UP000324585">
    <property type="component" value="Unassembled WGS sequence"/>
</dbReference>
<reference evidence="4" key="1">
    <citation type="journal article" date="2019" name="Nat. Commun.">
        <title>Expansion of phycobilisome linker gene families in mesophilic red algae.</title>
        <authorList>
            <person name="Lee J."/>
            <person name="Kim D."/>
            <person name="Bhattacharya D."/>
            <person name="Yoon H.S."/>
        </authorList>
    </citation>
    <scope>NUCLEOTIDE SEQUENCE [LARGE SCALE GENOMIC DNA]</scope>
    <source>
        <strain evidence="4">CCMP 1328</strain>
    </source>
</reference>
<dbReference type="SUPFAM" id="SSF52266">
    <property type="entry name" value="SGNH hydrolase"/>
    <property type="match status" value="1"/>
</dbReference>
<keyword evidence="2" id="KW-0472">Membrane</keyword>
<evidence type="ECO:0008006" key="5">
    <source>
        <dbReference type="Google" id="ProtNLM"/>
    </source>
</evidence>